<comment type="similarity">
    <text evidence="14 15">Belongs to the helicase family. Dicer subfamily.</text>
</comment>
<dbReference type="Pfam" id="PF03368">
    <property type="entry name" value="Dicer_dimer"/>
    <property type="match status" value="1"/>
</dbReference>
<dbReference type="InterPro" id="IPR001650">
    <property type="entry name" value="Helicase_C-like"/>
</dbReference>
<keyword evidence="4" id="KW-0479">Metal-binding</keyword>
<evidence type="ECO:0000256" key="12">
    <source>
        <dbReference type="ARBA" id="ARBA00023158"/>
    </source>
</evidence>
<organism evidence="22 23">
    <name type="scientific">Polypedilum vanderplanki</name>
    <name type="common">Sleeping chironomid midge</name>
    <dbReference type="NCBI Taxonomy" id="319348"/>
    <lineage>
        <taxon>Eukaryota</taxon>
        <taxon>Metazoa</taxon>
        <taxon>Ecdysozoa</taxon>
        <taxon>Arthropoda</taxon>
        <taxon>Hexapoda</taxon>
        <taxon>Insecta</taxon>
        <taxon>Pterygota</taxon>
        <taxon>Neoptera</taxon>
        <taxon>Endopterygota</taxon>
        <taxon>Diptera</taxon>
        <taxon>Nematocera</taxon>
        <taxon>Chironomoidea</taxon>
        <taxon>Chironomidae</taxon>
        <taxon>Chironominae</taxon>
        <taxon>Polypedilum</taxon>
        <taxon>Polypedilum</taxon>
    </lineage>
</organism>
<dbReference type="Pfam" id="PF20931">
    <property type="entry name" value="Dicer_platform"/>
    <property type="match status" value="1"/>
</dbReference>
<dbReference type="InterPro" id="IPR000999">
    <property type="entry name" value="RNase_III_dom"/>
</dbReference>
<dbReference type="InterPro" id="IPR003100">
    <property type="entry name" value="PAZ_dom"/>
</dbReference>
<dbReference type="GO" id="GO:0004530">
    <property type="term" value="F:deoxyribonuclease I activity"/>
    <property type="evidence" value="ECO:0007669"/>
    <property type="project" value="TreeGrafter"/>
</dbReference>
<evidence type="ECO:0000256" key="15">
    <source>
        <dbReference type="PROSITE-ProRule" id="PRU00657"/>
    </source>
</evidence>
<dbReference type="SMART" id="SM00535">
    <property type="entry name" value="RIBOc"/>
    <property type="match status" value="2"/>
</dbReference>
<dbReference type="InterPro" id="IPR036389">
    <property type="entry name" value="RNase_III_sf"/>
</dbReference>
<dbReference type="InterPro" id="IPR005034">
    <property type="entry name" value="Dicer_dimerisation"/>
</dbReference>
<dbReference type="Gene3D" id="3.30.160.20">
    <property type="match status" value="1"/>
</dbReference>
<evidence type="ECO:0000256" key="14">
    <source>
        <dbReference type="ARBA" id="ARBA00035116"/>
    </source>
</evidence>
<evidence type="ECO:0000259" key="17">
    <source>
        <dbReference type="PROSITE" id="PS50142"/>
    </source>
</evidence>
<feature type="domain" description="RNase III" evidence="17">
    <location>
        <begin position="1373"/>
        <end position="1530"/>
    </location>
</feature>
<keyword evidence="8" id="KW-0347">Helicase</keyword>
<dbReference type="GO" id="GO:0005524">
    <property type="term" value="F:ATP binding"/>
    <property type="evidence" value="ECO:0007669"/>
    <property type="project" value="UniProtKB-KW"/>
</dbReference>
<evidence type="ECO:0000256" key="10">
    <source>
        <dbReference type="ARBA" id="ARBA00022842"/>
    </source>
</evidence>
<evidence type="ECO:0000256" key="5">
    <source>
        <dbReference type="ARBA" id="ARBA00022737"/>
    </source>
</evidence>
<accession>A0A9J6CEN8</accession>
<dbReference type="GO" id="GO:0004525">
    <property type="term" value="F:ribonuclease III activity"/>
    <property type="evidence" value="ECO:0007669"/>
    <property type="project" value="InterPro"/>
</dbReference>
<keyword evidence="9" id="KW-0067">ATP-binding</keyword>
<keyword evidence="10" id="KW-0460">Magnesium</keyword>
<feature type="domain" description="RNase III" evidence="17">
    <location>
        <begin position="1114"/>
        <end position="1331"/>
    </location>
</feature>
<evidence type="ECO:0000259" key="20">
    <source>
        <dbReference type="PROSITE" id="PS51194"/>
    </source>
</evidence>
<dbReference type="GO" id="GO:0005737">
    <property type="term" value="C:cytoplasm"/>
    <property type="evidence" value="ECO:0007669"/>
    <property type="project" value="TreeGrafter"/>
</dbReference>
<dbReference type="GO" id="GO:0035194">
    <property type="term" value="P:regulatory ncRNA-mediated post-transcriptional gene silencing"/>
    <property type="evidence" value="ECO:0007669"/>
    <property type="project" value="UniProtKB-ARBA"/>
</dbReference>
<keyword evidence="12" id="KW-0943">RNA-mediated gene silencing</keyword>
<dbReference type="GO" id="GO:0005634">
    <property type="term" value="C:nucleus"/>
    <property type="evidence" value="ECO:0007669"/>
    <property type="project" value="TreeGrafter"/>
</dbReference>
<dbReference type="Gene3D" id="3.40.50.300">
    <property type="entry name" value="P-loop containing nucleotide triphosphate hydrolases"/>
    <property type="match status" value="2"/>
</dbReference>
<keyword evidence="5" id="KW-0677">Repeat</keyword>
<dbReference type="GO" id="GO:0003677">
    <property type="term" value="F:DNA binding"/>
    <property type="evidence" value="ECO:0007669"/>
    <property type="project" value="InterPro"/>
</dbReference>
<dbReference type="InterPro" id="IPR048512">
    <property type="entry name" value="Dicer_platform"/>
</dbReference>
<dbReference type="SMART" id="SM00490">
    <property type="entry name" value="HELICc"/>
    <property type="match status" value="1"/>
</dbReference>
<keyword evidence="3" id="KW-0540">Nuclease</keyword>
<keyword evidence="7" id="KW-0378">Hydrolase</keyword>
<dbReference type="GO" id="GO:0046872">
    <property type="term" value="F:metal ion binding"/>
    <property type="evidence" value="ECO:0007669"/>
    <property type="project" value="UniProtKB-KW"/>
</dbReference>
<dbReference type="PANTHER" id="PTHR14950:SF36">
    <property type="entry name" value="ENDORIBONUCLEASE DCR-2"/>
    <property type="match status" value="1"/>
</dbReference>
<dbReference type="InterPro" id="IPR014720">
    <property type="entry name" value="dsRBD_dom"/>
</dbReference>
<dbReference type="InterPro" id="IPR014001">
    <property type="entry name" value="Helicase_ATP-bd"/>
</dbReference>
<dbReference type="PROSITE" id="PS51194">
    <property type="entry name" value="HELICASE_CTER"/>
    <property type="match status" value="1"/>
</dbReference>
<dbReference type="Proteomes" id="UP001107558">
    <property type="component" value="Chromosome 1"/>
</dbReference>
<dbReference type="PROSITE" id="PS50821">
    <property type="entry name" value="PAZ"/>
    <property type="match status" value="1"/>
</dbReference>
<evidence type="ECO:0000256" key="2">
    <source>
        <dbReference type="ARBA" id="ARBA00001946"/>
    </source>
</evidence>
<dbReference type="Gene3D" id="3.30.160.380">
    <property type="entry name" value="Dicer dimerisation domain"/>
    <property type="match status" value="1"/>
</dbReference>
<dbReference type="Pfam" id="PF04851">
    <property type="entry name" value="ResIII"/>
    <property type="match status" value="1"/>
</dbReference>
<comment type="caution">
    <text evidence="22">The sequence shown here is derived from an EMBL/GenBank/DDBJ whole genome shotgun (WGS) entry which is preliminary data.</text>
</comment>
<dbReference type="OrthoDB" id="416741at2759"/>
<dbReference type="SUPFAM" id="SSF69065">
    <property type="entry name" value="RNase III domain-like"/>
    <property type="match status" value="2"/>
</dbReference>
<evidence type="ECO:0000256" key="13">
    <source>
        <dbReference type="ARBA" id="ARBA00023211"/>
    </source>
</evidence>
<keyword evidence="6" id="KW-0547">Nucleotide-binding</keyword>
<dbReference type="PROSITE" id="PS51327">
    <property type="entry name" value="DICER_DSRBF"/>
    <property type="match status" value="1"/>
</dbReference>
<dbReference type="PANTHER" id="PTHR14950">
    <property type="entry name" value="DICER-RELATED"/>
    <property type="match status" value="1"/>
</dbReference>
<reference evidence="22" key="1">
    <citation type="submission" date="2021-03" db="EMBL/GenBank/DDBJ databases">
        <title>Chromosome level genome of the anhydrobiotic midge Polypedilum vanderplanki.</title>
        <authorList>
            <person name="Yoshida Y."/>
            <person name="Kikawada T."/>
            <person name="Gusev O."/>
        </authorList>
    </citation>
    <scope>NUCLEOTIDE SEQUENCE</scope>
    <source>
        <strain evidence="22">NIAS01</strain>
        <tissue evidence="22">Whole body or cell culture</tissue>
    </source>
</reference>
<dbReference type="SUPFAM" id="SSF52540">
    <property type="entry name" value="P-loop containing nucleoside triphosphate hydrolases"/>
    <property type="match status" value="1"/>
</dbReference>
<dbReference type="GO" id="GO:0003723">
    <property type="term" value="F:RNA binding"/>
    <property type="evidence" value="ECO:0007669"/>
    <property type="project" value="UniProtKB-UniRule"/>
</dbReference>
<dbReference type="Pfam" id="PF00636">
    <property type="entry name" value="Ribonuclease_3"/>
    <property type="match status" value="2"/>
</dbReference>
<dbReference type="InterPro" id="IPR038248">
    <property type="entry name" value="Dicer_dimer_sf"/>
</dbReference>
<evidence type="ECO:0000256" key="9">
    <source>
        <dbReference type="ARBA" id="ARBA00022840"/>
    </source>
</evidence>
<dbReference type="CDD" id="cd18034">
    <property type="entry name" value="DEXHc_dicer"/>
    <property type="match status" value="1"/>
</dbReference>
<keyword evidence="13" id="KW-0464">Manganese</keyword>
<dbReference type="SMART" id="SM00949">
    <property type="entry name" value="PAZ"/>
    <property type="match status" value="1"/>
</dbReference>
<proteinExistence type="inferred from homology"/>
<evidence type="ECO:0000259" key="18">
    <source>
        <dbReference type="PROSITE" id="PS50821"/>
    </source>
</evidence>
<dbReference type="EMBL" id="JADBJN010000001">
    <property type="protein sequence ID" value="KAG5680086.1"/>
    <property type="molecule type" value="Genomic_DNA"/>
</dbReference>
<evidence type="ECO:0000256" key="6">
    <source>
        <dbReference type="ARBA" id="ARBA00022741"/>
    </source>
</evidence>
<gene>
    <name evidence="22" type="ORF">PVAND_009613</name>
</gene>
<dbReference type="CDD" id="cd15903">
    <property type="entry name" value="Dicer_PBD"/>
    <property type="match status" value="1"/>
</dbReference>
<keyword evidence="11 15" id="KW-0694">RNA-binding</keyword>
<dbReference type="Gene3D" id="2.170.260.10">
    <property type="entry name" value="paz domain"/>
    <property type="match status" value="1"/>
</dbReference>
<evidence type="ECO:0000259" key="19">
    <source>
        <dbReference type="PROSITE" id="PS51192"/>
    </source>
</evidence>
<feature type="domain" description="DRBM" evidence="16">
    <location>
        <begin position="1604"/>
        <end position="1626"/>
    </location>
</feature>
<comment type="cofactor">
    <cofactor evidence="2">
        <name>Mg(2+)</name>
        <dbReference type="ChEBI" id="CHEBI:18420"/>
    </cofactor>
</comment>
<dbReference type="InterPro" id="IPR006935">
    <property type="entry name" value="Helicase/UvrB_N"/>
</dbReference>
<dbReference type="FunFam" id="1.10.1520.10:FF:000004">
    <property type="entry name" value="Endoribonuclease dicer-like 1"/>
    <property type="match status" value="1"/>
</dbReference>
<dbReference type="GO" id="GO:0004386">
    <property type="term" value="F:helicase activity"/>
    <property type="evidence" value="ECO:0007669"/>
    <property type="project" value="UniProtKB-KW"/>
</dbReference>
<feature type="domain" description="Helicase ATP-binding" evidence="19">
    <location>
        <begin position="23"/>
        <end position="184"/>
    </location>
</feature>
<dbReference type="GO" id="GO:0006309">
    <property type="term" value="P:apoptotic DNA fragmentation"/>
    <property type="evidence" value="ECO:0007669"/>
    <property type="project" value="TreeGrafter"/>
</dbReference>
<evidence type="ECO:0000256" key="3">
    <source>
        <dbReference type="ARBA" id="ARBA00022722"/>
    </source>
</evidence>
<keyword evidence="23" id="KW-1185">Reference proteome</keyword>
<evidence type="ECO:0000256" key="11">
    <source>
        <dbReference type="ARBA" id="ARBA00022884"/>
    </source>
</evidence>
<feature type="domain" description="Dicer dsRNA-binding fold" evidence="21">
    <location>
        <begin position="575"/>
        <end position="667"/>
    </location>
</feature>
<comment type="cofactor">
    <cofactor evidence="1">
        <name>Mn(2+)</name>
        <dbReference type="ChEBI" id="CHEBI:29035"/>
    </cofactor>
</comment>
<evidence type="ECO:0000256" key="4">
    <source>
        <dbReference type="ARBA" id="ARBA00022723"/>
    </source>
</evidence>
<protein>
    <submittedName>
        <fullName evidence="22">Uncharacterized protein</fullName>
    </submittedName>
</protein>
<dbReference type="PROSITE" id="PS50137">
    <property type="entry name" value="DS_RBD"/>
    <property type="match status" value="1"/>
</dbReference>
<evidence type="ECO:0000313" key="23">
    <source>
        <dbReference type="Proteomes" id="UP001107558"/>
    </source>
</evidence>
<feature type="domain" description="PAZ" evidence="18">
    <location>
        <begin position="848"/>
        <end position="961"/>
    </location>
</feature>
<dbReference type="InterPro" id="IPR048513">
    <property type="entry name" value="Dicer_PBD"/>
</dbReference>
<dbReference type="GO" id="GO:0031054">
    <property type="term" value="P:pre-miRNA processing"/>
    <property type="evidence" value="ECO:0007669"/>
    <property type="project" value="InterPro"/>
</dbReference>
<dbReference type="Pfam" id="PF20932">
    <property type="entry name" value="Dicer_dsRBD"/>
    <property type="match status" value="1"/>
</dbReference>
<dbReference type="GO" id="GO:0070578">
    <property type="term" value="C:RISC-loading complex"/>
    <property type="evidence" value="ECO:0007669"/>
    <property type="project" value="TreeGrafter"/>
</dbReference>
<dbReference type="Pfam" id="PF00271">
    <property type="entry name" value="Helicase_C"/>
    <property type="match status" value="1"/>
</dbReference>
<evidence type="ECO:0000256" key="8">
    <source>
        <dbReference type="ARBA" id="ARBA00022806"/>
    </source>
</evidence>
<evidence type="ECO:0000259" key="21">
    <source>
        <dbReference type="PROSITE" id="PS51327"/>
    </source>
</evidence>
<dbReference type="InterPro" id="IPR027417">
    <property type="entry name" value="P-loop_NTPase"/>
</dbReference>
<sequence>MTKEENIVSEVQTFLTRDYQRNIIDVCLKRNSIVFLPTGAGKTYIAIQVIKHFSNQLGIKYSEGGKRSVFLVNTVYLAKQQAEAIQFHIPFNVRVVTGEENVDAFEESDWLKILDNNEVLVMTAQCFHDAVNRTFIKMNQIRVVIFDECHHGRKDHVYHQLMQSISNKLDENEFKNLRIIGLSGMLIGVDNSIKPYLVADEMKRLESTFQSVIITVNNLDDHKNVILYSTKAIKTAILFNMTACSKTLVEVKDSLLCFQTKLEMIKLDNLDYINPRNLRKTIPKRIKELINILKDFEHQALMMGNFGAYISLVSIIVQLELNKRAADSERYRDVLKMCITKVEECIKKVDYELCLNRDNATNIIANSSHKVQTLIELLQKSFTDENREKDLQCIIFVERRSTAKILYHIIKMLANSMFNFPLRPDFIVGCNNDMPESIDAILNKSFNKMALDKFNRNETNCVICTNVLEEGIDVQACNLVIMYDKSTTPRSFFQSCGRARDNKSKYIVMLEQRDIEKFKKNVNNWNCINDEMKKQLIGKTLDRELPSDESIQNEQQQSWEPYLTKSGSELNALNAINILNQYCMSLPFDKYTKYRESYRRIDHKDGTCQVAIQMPISSMIREEIFGEPKENVRLAKQHAAFEACKILIENGSLTDKLTPIDSLQKIEEFNDEYFSHWEKYKNDEKSKAGTKNNRRYHKSKVPDVLKNCGPSLTKTNYLYTIRIKPDFDTKDDFDLKVFHELIDNENTFGILTTKRIPRICKIPLFQSYGKIVCEIISPPIAISIENEKELDALRRFHLNIFCDVLKVFKSFLALDKSSYLIVPLDKQNGINWTLLEQFETIHSPVKLSKNEIMTMSFKPDDYLYKVLNPVYRETDQNYVVIKVLEHKNPQSAFPSEKAKTYYEYYLSKDHQIYRNDQFLVQVKGISKNLNLFFPGAGVSGDKKSTRNLLEEYVPELCHNYKFPAAYWLKATLLPSICHRLHYLLLAQELHTWLIKEKIDLGRGTQNYEELDIDYGNYEDRNKKVEQYDEQILEQLDNFEQILKEQKNFDNQVEQQNKNTLLICNSKGMDMPIDFDRNLLTVTEADLDYYAYFTGQTKSSGFKTANIDTNRGSRKQLSLKDDVHRKDIKLLDLTSANSSIQQRNLIKVITTAKSGDVFDMERFETLGDAFLKFISSLYLFKNHVNLHEGHLSALKGRLVSNRNLFYIGNEFGLSNLLKTTQFCSGDVLCGLAPSAKIPSSIQACIDDKKSLINHLVDVKLSKEEMQTEKVTEQHLKEFRMEENEKSNMFCVESGNDNVDTGMLPYINENNIGDKIIADAVEALIGCVVSSTGPTSALKLCHKLKIIPSMDESLLNEKIPPRVPFAAQVNIESTFDKLEKIIGYKFNDKLYLCQALTHTSYPIKDAGTYENLEFLGDAVLDFLITSYISEQCPKMSPGKLTDLRSALVNNVTLACIIVRKEIYKFLKAECRTLYEIIKKFVEFQKAQNNKVTDDVILLTTDEETSSAEAVNVPKVLGDIFESIIGAVFCDSNNSLSKTWNVIYNLMKEEIHEFISNVPLQVVRRLYEYHKGNAEPKFYESRVLPDDEGVAVPLKFKCRGEEKIVIGIGKNRKIAKNAAAKRALNYLEKK</sequence>
<dbReference type="CDD" id="cd00593">
    <property type="entry name" value="RIBOc"/>
    <property type="match status" value="2"/>
</dbReference>
<dbReference type="GO" id="GO:0030422">
    <property type="term" value="P:siRNA processing"/>
    <property type="evidence" value="ECO:0007669"/>
    <property type="project" value="InterPro"/>
</dbReference>
<dbReference type="Gene3D" id="1.10.1520.10">
    <property type="entry name" value="Ribonuclease III domain"/>
    <property type="match status" value="2"/>
</dbReference>
<name>A0A9J6CEN8_POLVA</name>
<feature type="domain" description="Helicase C-terminal" evidence="20">
    <location>
        <begin position="370"/>
        <end position="540"/>
    </location>
</feature>
<evidence type="ECO:0000256" key="1">
    <source>
        <dbReference type="ARBA" id="ARBA00001936"/>
    </source>
</evidence>
<dbReference type="PROSITE" id="PS50142">
    <property type="entry name" value="RNASE_3_2"/>
    <property type="match status" value="2"/>
</dbReference>
<evidence type="ECO:0000313" key="22">
    <source>
        <dbReference type="EMBL" id="KAG5680086.1"/>
    </source>
</evidence>
<dbReference type="SMART" id="SM00487">
    <property type="entry name" value="DEXDc"/>
    <property type="match status" value="1"/>
</dbReference>
<dbReference type="PROSITE" id="PS51192">
    <property type="entry name" value="HELICASE_ATP_BIND_1"/>
    <property type="match status" value="1"/>
</dbReference>
<dbReference type="InterPro" id="IPR044441">
    <property type="entry name" value="DICER_DSRM"/>
</dbReference>
<evidence type="ECO:0000256" key="7">
    <source>
        <dbReference type="ARBA" id="ARBA00022801"/>
    </source>
</evidence>
<evidence type="ECO:0000259" key="16">
    <source>
        <dbReference type="PROSITE" id="PS50137"/>
    </source>
</evidence>
<dbReference type="SUPFAM" id="SSF54768">
    <property type="entry name" value="dsRNA-binding domain-like"/>
    <property type="match status" value="1"/>
</dbReference>